<protein>
    <submittedName>
        <fullName evidence="3">Uncharacterized protein</fullName>
    </submittedName>
</protein>
<evidence type="ECO:0000256" key="2">
    <source>
        <dbReference type="SAM" id="MobiDB-lite"/>
    </source>
</evidence>
<gene>
    <name evidence="3" type="ORF">F8M41_007963</name>
</gene>
<sequence length="227" mass="26194">MNRHSNNNNNPNNNNVNTNNNDNRTAQGGSNGNQTYLILTREELTRAIKAAIYDHLNIKIEPPDIFQLSIEVMYCEATIEQQPIYLILDTGPKKSGINSEEIDEEENEEKYEAEEVKKEKSYIVQRDEDELSIVEIKRNAMSIERKETNIGQYKEIEEEKLKGDKEESCTGCKELFKDIETLECLVNNLDEELGISQKIQKYTNLEKNQQAKVEELMKNNKVLFAEG</sequence>
<dbReference type="OrthoDB" id="2285352at2759"/>
<name>A0A8H3X452_GIGMA</name>
<keyword evidence="4" id="KW-1185">Reference proteome</keyword>
<evidence type="ECO:0000256" key="1">
    <source>
        <dbReference type="SAM" id="Coils"/>
    </source>
</evidence>
<organism evidence="3 4">
    <name type="scientific">Gigaspora margarita</name>
    <dbReference type="NCBI Taxonomy" id="4874"/>
    <lineage>
        <taxon>Eukaryota</taxon>
        <taxon>Fungi</taxon>
        <taxon>Fungi incertae sedis</taxon>
        <taxon>Mucoromycota</taxon>
        <taxon>Glomeromycotina</taxon>
        <taxon>Glomeromycetes</taxon>
        <taxon>Diversisporales</taxon>
        <taxon>Gigasporaceae</taxon>
        <taxon>Gigaspora</taxon>
    </lineage>
</organism>
<evidence type="ECO:0000313" key="4">
    <source>
        <dbReference type="Proteomes" id="UP000439903"/>
    </source>
</evidence>
<feature type="coiled-coil region" evidence="1">
    <location>
        <begin position="172"/>
        <end position="219"/>
    </location>
</feature>
<dbReference type="Proteomes" id="UP000439903">
    <property type="component" value="Unassembled WGS sequence"/>
</dbReference>
<feature type="compositionally biased region" description="Low complexity" evidence="2">
    <location>
        <begin position="1"/>
        <end position="23"/>
    </location>
</feature>
<reference evidence="3 4" key="1">
    <citation type="journal article" date="2019" name="Environ. Microbiol.">
        <title>At the nexus of three kingdoms: the genome of the mycorrhizal fungus Gigaspora margarita provides insights into plant, endobacterial and fungal interactions.</title>
        <authorList>
            <person name="Venice F."/>
            <person name="Ghignone S."/>
            <person name="Salvioli di Fossalunga A."/>
            <person name="Amselem J."/>
            <person name="Novero M."/>
            <person name="Xianan X."/>
            <person name="Sedzielewska Toro K."/>
            <person name="Morin E."/>
            <person name="Lipzen A."/>
            <person name="Grigoriev I.V."/>
            <person name="Henrissat B."/>
            <person name="Martin F.M."/>
            <person name="Bonfante P."/>
        </authorList>
    </citation>
    <scope>NUCLEOTIDE SEQUENCE [LARGE SCALE GENOMIC DNA]</scope>
    <source>
        <strain evidence="3 4">BEG34</strain>
    </source>
</reference>
<keyword evidence="1" id="KW-0175">Coiled coil</keyword>
<evidence type="ECO:0000313" key="3">
    <source>
        <dbReference type="EMBL" id="KAF0412186.1"/>
    </source>
</evidence>
<dbReference type="AlphaFoldDB" id="A0A8H3X452"/>
<accession>A0A8H3X452</accession>
<dbReference type="EMBL" id="WTPW01001819">
    <property type="protein sequence ID" value="KAF0412186.1"/>
    <property type="molecule type" value="Genomic_DNA"/>
</dbReference>
<feature type="region of interest" description="Disordered" evidence="2">
    <location>
        <begin position="1"/>
        <end position="31"/>
    </location>
</feature>
<comment type="caution">
    <text evidence="3">The sequence shown here is derived from an EMBL/GenBank/DDBJ whole genome shotgun (WGS) entry which is preliminary data.</text>
</comment>
<proteinExistence type="predicted"/>